<proteinExistence type="predicted"/>
<dbReference type="OrthoDB" id="1971692at2"/>
<dbReference type="GO" id="GO:0003677">
    <property type="term" value="F:DNA binding"/>
    <property type="evidence" value="ECO:0007669"/>
    <property type="project" value="UniProtKB-UniRule"/>
</dbReference>
<protein>
    <submittedName>
        <fullName evidence="4">Transcriptional regulator, CadC</fullName>
    </submittedName>
</protein>
<name>E1SQ15_FERBD</name>
<dbReference type="Pfam" id="PF00486">
    <property type="entry name" value="Trans_reg_C"/>
    <property type="match status" value="1"/>
</dbReference>
<dbReference type="GO" id="GO:0000160">
    <property type="term" value="P:phosphorelay signal transduction system"/>
    <property type="evidence" value="ECO:0007669"/>
    <property type="project" value="InterPro"/>
</dbReference>
<dbReference type="PROSITE" id="PS51755">
    <property type="entry name" value="OMPR_PHOB"/>
    <property type="match status" value="1"/>
</dbReference>
<evidence type="ECO:0000259" key="3">
    <source>
        <dbReference type="PROSITE" id="PS51755"/>
    </source>
</evidence>
<dbReference type="SUPFAM" id="SSF46894">
    <property type="entry name" value="C-terminal effector domain of the bipartite response regulators"/>
    <property type="match status" value="1"/>
</dbReference>
<dbReference type="GO" id="GO:0006355">
    <property type="term" value="P:regulation of DNA-templated transcription"/>
    <property type="evidence" value="ECO:0007669"/>
    <property type="project" value="InterPro"/>
</dbReference>
<dbReference type="InterPro" id="IPR036388">
    <property type="entry name" value="WH-like_DNA-bd_sf"/>
</dbReference>
<dbReference type="EMBL" id="CP002209">
    <property type="protein sequence ID" value="ADN75810.1"/>
    <property type="molecule type" value="Genomic_DNA"/>
</dbReference>
<dbReference type="Gene3D" id="1.10.10.10">
    <property type="entry name" value="Winged helix-like DNA-binding domain superfamily/Winged helix DNA-binding domain"/>
    <property type="match status" value="1"/>
</dbReference>
<reference evidence="4 5" key="1">
    <citation type="journal article" date="2010" name="Stand. Genomic Sci.">
        <title>Complete genome sequence of Ferrimonas balearica type strain (PAT).</title>
        <authorList>
            <person name="Nolan M."/>
            <person name="Sikorski J."/>
            <person name="Davenport K."/>
            <person name="Lucas S."/>
            <person name="Glavina Del Rio T."/>
            <person name="Tice H."/>
            <person name="Cheng J."/>
            <person name="Goodwin L."/>
            <person name="Pitluck S."/>
            <person name="Liolios K."/>
            <person name="Ivanova N."/>
            <person name="Mavromatis K."/>
            <person name="Ovchinnikova G."/>
            <person name="Pati A."/>
            <person name="Chen A."/>
            <person name="Palaniappan K."/>
            <person name="Land M."/>
            <person name="Hauser L."/>
            <person name="Chang Y."/>
            <person name="Jeffries C."/>
            <person name="Tapia R."/>
            <person name="Brettin T."/>
            <person name="Detter J."/>
            <person name="Han C."/>
            <person name="Yasawong M."/>
            <person name="Rohde M."/>
            <person name="Tindall B."/>
            <person name="Goker M."/>
            <person name="Woyke T."/>
            <person name="Bristow J."/>
            <person name="Eisen J."/>
            <person name="Markowitz V."/>
            <person name="Hugenholtz P."/>
            <person name="Kyrpides N."/>
            <person name="Klenk H."/>
            <person name="Lapidus A."/>
        </authorList>
    </citation>
    <scope>NUCLEOTIDE SEQUENCE [LARGE SCALE GENOMIC DNA]</scope>
    <source>
        <strain evidence="5">DSM 9799 / CCM 4581 / KCTC 23876 / PAT</strain>
    </source>
</reference>
<feature type="DNA-binding region" description="OmpR/PhoB-type" evidence="2">
    <location>
        <begin position="25"/>
        <end position="125"/>
    </location>
</feature>
<evidence type="ECO:0000313" key="5">
    <source>
        <dbReference type="Proteomes" id="UP000006683"/>
    </source>
</evidence>
<dbReference type="InterPro" id="IPR016032">
    <property type="entry name" value="Sig_transdc_resp-reg_C-effctor"/>
</dbReference>
<dbReference type="GeneID" id="67181815"/>
<dbReference type="Proteomes" id="UP000006683">
    <property type="component" value="Chromosome"/>
</dbReference>
<dbReference type="eggNOG" id="COG0745">
    <property type="taxonomic scope" value="Bacteria"/>
</dbReference>
<sequence>MKSCNQCNALHCALCENRNQNGLAEAGFDYQFYADGDVAKQRASITVPGMEKPIECSNYLVRALCVFLSHLGEPLNKSDLSEFIWGGRLVGANSLPVLINEIRKVLDKTHYRIVTLRGLGYIMVVDDDRVRVVNSSEEEDVQAE</sequence>
<dbReference type="RefSeq" id="WP_013345116.1">
    <property type="nucleotide sequence ID" value="NC_014541.1"/>
</dbReference>
<dbReference type="KEGG" id="fbl:Fbal_1606"/>
<accession>E1SQ15</accession>
<evidence type="ECO:0000256" key="1">
    <source>
        <dbReference type="ARBA" id="ARBA00023125"/>
    </source>
</evidence>
<gene>
    <name evidence="4" type="ordered locus">Fbal_1606</name>
</gene>
<feature type="domain" description="OmpR/PhoB-type" evidence="3">
    <location>
        <begin position="25"/>
        <end position="125"/>
    </location>
</feature>
<organism evidence="4 5">
    <name type="scientific">Ferrimonas balearica (strain DSM 9799 / CCM 4581 / KCTC 23876 / PAT)</name>
    <dbReference type="NCBI Taxonomy" id="550540"/>
    <lineage>
        <taxon>Bacteria</taxon>
        <taxon>Pseudomonadati</taxon>
        <taxon>Pseudomonadota</taxon>
        <taxon>Gammaproteobacteria</taxon>
        <taxon>Alteromonadales</taxon>
        <taxon>Ferrimonadaceae</taxon>
        <taxon>Ferrimonas</taxon>
    </lineage>
</organism>
<evidence type="ECO:0000256" key="2">
    <source>
        <dbReference type="PROSITE-ProRule" id="PRU01091"/>
    </source>
</evidence>
<keyword evidence="5" id="KW-1185">Reference proteome</keyword>
<keyword evidence="1 2" id="KW-0238">DNA-binding</keyword>
<dbReference type="AlphaFoldDB" id="E1SQ15"/>
<evidence type="ECO:0000313" key="4">
    <source>
        <dbReference type="EMBL" id="ADN75810.1"/>
    </source>
</evidence>
<dbReference type="HOGENOM" id="CLU_1958670_0_0_6"/>
<dbReference type="InterPro" id="IPR001867">
    <property type="entry name" value="OmpR/PhoB-type_DNA-bd"/>
</dbReference>
<dbReference type="SMART" id="SM00862">
    <property type="entry name" value="Trans_reg_C"/>
    <property type="match status" value="1"/>
</dbReference>